<dbReference type="InterPro" id="IPR001451">
    <property type="entry name" value="Hexapep"/>
</dbReference>
<protein>
    <recommendedName>
        <fullName evidence="3">Maltose/galactoside acetyltransferase domain-containing protein</fullName>
    </recommendedName>
</protein>
<name>G9NPJ5_HYPAI</name>
<dbReference type="eggNOG" id="KOG4750">
    <property type="taxonomic scope" value="Eukaryota"/>
</dbReference>
<dbReference type="InterPro" id="IPR051159">
    <property type="entry name" value="Hexapeptide_acetyltransf"/>
</dbReference>
<sequence length="205" mass="22153">MLRGDLYYAFTPDLAQDRKECVRACRKLNTAVEPSRREQVEIWREITRDETPLPPKAATEEEDEALLDDYPIVEIGIRADYGYNVRLGKNVYVNANSTWIDTCPITIGARTIMGPGCSFYSGTHPLDHRVRNGTRGPETGKPIVVGEDCWLGGGVTVLAGVTIGKGSVVGAGSVVTKDVPEGVVVVGNPARVLKTIVKEEVNGAA</sequence>
<dbReference type="SMART" id="SM01266">
    <property type="entry name" value="Mac"/>
    <property type="match status" value="1"/>
</dbReference>
<dbReference type="Proteomes" id="UP000005426">
    <property type="component" value="Unassembled WGS sequence"/>
</dbReference>
<dbReference type="Gene3D" id="2.160.10.10">
    <property type="entry name" value="Hexapeptide repeat proteins"/>
    <property type="match status" value="1"/>
</dbReference>
<dbReference type="GO" id="GO:0008374">
    <property type="term" value="F:O-acyltransferase activity"/>
    <property type="evidence" value="ECO:0007669"/>
    <property type="project" value="TreeGrafter"/>
</dbReference>
<dbReference type="SUPFAM" id="SSF51161">
    <property type="entry name" value="Trimeric LpxA-like enzymes"/>
    <property type="match status" value="1"/>
</dbReference>
<dbReference type="Pfam" id="PF00132">
    <property type="entry name" value="Hexapep"/>
    <property type="match status" value="1"/>
</dbReference>
<proteinExistence type="inferred from homology"/>
<dbReference type="GO" id="GO:0016407">
    <property type="term" value="F:acetyltransferase activity"/>
    <property type="evidence" value="ECO:0007669"/>
    <property type="project" value="InterPro"/>
</dbReference>
<keyword evidence="2" id="KW-0808">Transferase</keyword>
<evidence type="ECO:0000256" key="2">
    <source>
        <dbReference type="ARBA" id="ARBA00022679"/>
    </source>
</evidence>
<dbReference type="OrthoDB" id="25818at2759"/>
<organism evidence="4 5">
    <name type="scientific">Hypocrea atroviridis (strain ATCC 20476 / IMI 206040)</name>
    <name type="common">Trichoderma atroviride</name>
    <dbReference type="NCBI Taxonomy" id="452589"/>
    <lineage>
        <taxon>Eukaryota</taxon>
        <taxon>Fungi</taxon>
        <taxon>Dikarya</taxon>
        <taxon>Ascomycota</taxon>
        <taxon>Pezizomycotina</taxon>
        <taxon>Sordariomycetes</taxon>
        <taxon>Hypocreomycetidae</taxon>
        <taxon>Hypocreales</taxon>
        <taxon>Hypocreaceae</taxon>
        <taxon>Trichoderma</taxon>
    </lineage>
</organism>
<evidence type="ECO:0000313" key="5">
    <source>
        <dbReference type="Proteomes" id="UP000005426"/>
    </source>
</evidence>
<dbReference type="EMBL" id="ABDG02000020">
    <property type="protein sequence ID" value="EHK47463.1"/>
    <property type="molecule type" value="Genomic_DNA"/>
</dbReference>
<dbReference type="Pfam" id="PF12464">
    <property type="entry name" value="Mac"/>
    <property type="match status" value="1"/>
</dbReference>
<dbReference type="PANTHER" id="PTHR23416">
    <property type="entry name" value="SIALIC ACID SYNTHASE-RELATED"/>
    <property type="match status" value="1"/>
</dbReference>
<dbReference type="GeneID" id="25785055"/>
<dbReference type="CDD" id="cd03357">
    <property type="entry name" value="LbH_MAT_GAT"/>
    <property type="match status" value="1"/>
</dbReference>
<dbReference type="PANTHER" id="PTHR23416:SF54">
    <property type="entry name" value="ACETYLTRANSFERASE, CYSE_LACA_LPXA_NODL FAMILY (AFU_ORTHOLOGUE AFUA_2G08430)-RELATED"/>
    <property type="match status" value="1"/>
</dbReference>
<dbReference type="PROSITE" id="PS00101">
    <property type="entry name" value="HEXAPEP_TRANSFERASES"/>
    <property type="match status" value="1"/>
</dbReference>
<reference evidence="4 5" key="1">
    <citation type="journal article" date="2011" name="Genome Biol.">
        <title>Comparative genome sequence analysis underscores mycoparasitism as the ancestral life style of Trichoderma.</title>
        <authorList>
            <person name="Kubicek C.P."/>
            <person name="Herrera-Estrella A."/>
            <person name="Seidl-Seiboth V."/>
            <person name="Martinez D.A."/>
            <person name="Druzhinina I.S."/>
            <person name="Thon M."/>
            <person name="Zeilinger S."/>
            <person name="Casas-Flores S."/>
            <person name="Horwitz B.A."/>
            <person name="Mukherjee P.K."/>
            <person name="Mukherjee M."/>
            <person name="Kredics L."/>
            <person name="Alcaraz L.D."/>
            <person name="Aerts A."/>
            <person name="Antal Z."/>
            <person name="Atanasova L."/>
            <person name="Cervantes-Badillo M.G."/>
            <person name="Challacombe J."/>
            <person name="Chertkov O."/>
            <person name="McCluskey K."/>
            <person name="Coulpier F."/>
            <person name="Deshpande N."/>
            <person name="von Doehren H."/>
            <person name="Ebbole D.J."/>
            <person name="Esquivel-Naranjo E.U."/>
            <person name="Fekete E."/>
            <person name="Flipphi M."/>
            <person name="Glaser F."/>
            <person name="Gomez-Rodriguez E.Y."/>
            <person name="Gruber S."/>
            <person name="Han C."/>
            <person name="Henrissat B."/>
            <person name="Hermosa R."/>
            <person name="Hernandez-Onate M."/>
            <person name="Karaffa L."/>
            <person name="Kosti I."/>
            <person name="Le Crom S."/>
            <person name="Lindquist E."/>
            <person name="Lucas S."/>
            <person name="Luebeck M."/>
            <person name="Luebeck P.S."/>
            <person name="Margeot A."/>
            <person name="Metz B."/>
            <person name="Misra M."/>
            <person name="Nevalainen H."/>
            <person name="Omann M."/>
            <person name="Packer N."/>
            <person name="Perrone G."/>
            <person name="Uresti-Rivera E.E."/>
            <person name="Salamov A."/>
            <person name="Schmoll M."/>
            <person name="Seiboth B."/>
            <person name="Shapiro H."/>
            <person name="Sukno S."/>
            <person name="Tamayo-Ramos J.A."/>
            <person name="Tisch D."/>
            <person name="Wiest A."/>
            <person name="Wilkinson H.H."/>
            <person name="Zhang M."/>
            <person name="Coutinho P.M."/>
            <person name="Kenerley C.M."/>
            <person name="Monte E."/>
            <person name="Baker S.E."/>
            <person name="Grigoriev I.V."/>
        </authorList>
    </citation>
    <scope>NUCLEOTIDE SEQUENCE [LARGE SCALE GENOMIC DNA]</scope>
    <source>
        <strain evidence="5">ATCC 20476 / IMI 206040</strain>
    </source>
</reference>
<dbReference type="InterPro" id="IPR018357">
    <property type="entry name" value="Hexapep_transf_CS"/>
</dbReference>
<dbReference type="KEGG" id="tatv:25785055"/>
<dbReference type="InterPro" id="IPR024688">
    <property type="entry name" value="Mac_dom"/>
</dbReference>
<dbReference type="STRING" id="452589.G9NPJ5"/>
<evidence type="ECO:0000256" key="1">
    <source>
        <dbReference type="ARBA" id="ARBA00007274"/>
    </source>
</evidence>
<dbReference type="AlphaFoldDB" id="G9NPJ5"/>
<comment type="caution">
    <text evidence="4">The sequence shown here is derived from an EMBL/GenBank/DDBJ whole genome shotgun (WGS) entry which is preliminary data.</text>
</comment>
<keyword evidence="5" id="KW-1185">Reference proteome</keyword>
<accession>G9NPJ5</accession>
<evidence type="ECO:0000259" key="3">
    <source>
        <dbReference type="SMART" id="SM01266"/>
    </source>
</evidence>
<dbReference type="InterPro" id="IPR011004">
    <property type="entry name" value="Trimer_LpxA-like_sf"/>
</dbReference>
<feature type="domain" description="Maltose/galactoside acetyltransferase" evidence="3">
    <location>
        <begin position="1"/>
        <end position="48"/>
    </location>
</feature>
<dbReference type="OMA" id="FYSGTHP"/>
<evidence type="ECO:0000313" key="4">
    <source>
        <dbReference type="EMBL" id="EHK47463.1"/>
    </source>
</evidence>
<comment type="similarity">
    <text evidence="1">Belongs to the transferase hexapeptide repeat family.</text>
</comment>
<dbReference type="HOGENOM" id="CLU_051638_3_1_1"/>
<gene>
    <name evidence="4" type="ORF">TRIATDRAFT_52247</name>
</gene>